<name>A0A9Q3Q2E9_9BASI</name>
<gene>
    <name evidence="2" type="ORF">O181_121540</name>
</gene>
<evidence type="ECO:0000313" key="2">
    <source>
        <dbReference type="EMBL" id="MBW0581825.1"/>
    </source>
</evidence>
<sequence>MYGEFWIWANSWPHGTPGSPEKLGPGGPFWSLGPPIAPTDHRPRCTVHGQQTVGPQKTKMAKNGHTSSNHQNHQEPQKGPKRHEIKFYQDSP</sequence>
<evidence type="ECO:0000256" key="1">
    <source>
        <dbReference type="SAM" id="MobiDB-lite"/>
    </source>
</evidence>
<dbReference type="AlphaFoldDB" id="A0A9Q3Q2E9"/>
<reference evidence="2" key="1">
    <citation type="submission" date="2021-03" db="EMBL/GenBank/DDBJ databases">
        <title>Draft genome sequence of rust myrtle Austropuccinia psidii MF-1, a brazilian biotype.</title>
        <authorList>
            <person name="Quecine M.C."/>
            <person name="Pachon D.M.R."/>
            <person name="Bonatelli M.L."/>
            <person name="Correr F.H."/>
            <person name="Franceschini L.M."/>
            <person name="Leite T.F."/>
            <person name="Margarido G.R.A."/>
            <person name="Almeida C.A."/>
            <person name="Ferrarezi J.A."/>
            <person name="Labate C.A."/>
        </authorList>
    </citation>
    <scope>NUCLEOTIDE SEQUENCE</scope>
    <source>
        <strain evidence="2">MF-1</strain>
    </source>
</reference>
<accession>A0A9Q3Q2E9</accession>
<protein>
    <submittedName>
        <fullName evidence="2">Uncharacterized protein</fullName>
    </submittedName>
</protein>
<comment type="caution">
    <text evidence="2">The sequence shown here is derived from an EMBL/GenBank/DDBJ whole genome shotgun (WGS) entry which is preliminary data.</text>
</comment>
<dbReference type="EMBL" id="AVOT02110984">
    <property type="protein sequence ID" value="MBW0581825.1"/>
    <property type="molecule type" value="Genomic_DNA"/>
</dbReference>
<keyword evidence="3" id="KW-1185">Reference proteome</keyword>
<organism evidence="2 3">
    <name type="scientific">Austropuccinia psidii MF-1</name>
    <dbReference type="NCBI Taxonomy" id="1389203"/>
    <lineage>
        <taxon>Eukaryota</taxon>
        <taxon>Fungi</taxon>
        <taxon>Dikarya</taxon>
        <taxon>Basidiomycota</taxon>
        <taxon>Pucciniomycotina</taxon>
        <taxon>Pucciniomycetes</taxon>
        <taxon>Pucciniales</taxon>
        <taxon>Sphaerophragmiaceae</taxon>
        <taxon>Austropuccinia</taxon>
    </lineage>
</organism>
<proteinExistence type="predicted"/>
<evidence type="ECO:0000313" key="3">
    <source>
        <dbReference type="Proteomes" id="UP000765509"/>
    </source>
</evidence>
<dbReference type="Proteomes" id="UP000765509">
    <property type="component" value="Unassembled WGS sequence"/>
</dbReference>
<feature type="region of interest" description="Disordered" evidence="1">
    <location>
        <begin position="13"/>
        <end position="92"/>
    </location>
</feature>